<evidence type="ECO:0000313" key="12">
    <source>
        <dbReference type="Proteomes" id="UP000837801"/>
    </source>
</evidence>
<dbReference type="InterPro" id="IPR004841">
    <property type="entry name" value="AA-permease/SLC12A_dom"/>
</dbReference>
<evidence type="ECO:0000256" key="1">
    <source>
        <dbReference type="ARBA" id="ARBA00004141"/>
    </source>
</evidence>
<evidence type="ECO:0000256" key="3">
    <source>
        <dbReference type="ARBA" id="ARBA00022448"/>
    </source>
</evidence>
<sequence length="542" mass="61347">MSLVEEDKKTAYVDQPDLESRGSNSSTSETDGLHPIYRENLRRSLSTRQINMIAIAGVIGTGLYLGTGKSLANGGPASLIICYFIIGVVVYLTMLSLGEMATYMPVSGSFTTYAKRFGSDSFGFAILANYWFNDAVSVASDLTALQLVMSYWTDFHFWVISLIFWFFILFLNVFTVRFYGETEYWLALLKVISILIFFIISIVVNAGHNTSHEYIGFKWWSYKDAPFVDGFKGFAQIFVTASFAYGGTESIALTAGEMKNPVVGMPKVVKTVFWRILIFYVLSVFFIGMNVPYDYPNLSTKSVTTSPFTIVFQMVGSKVSGSFMNAVIMTSVISACNHALYAGSRLAYTMGVEGYAPKFLARTNRWQVPYVAVLITWFCGGLCFGSSFIGAGDLWNWLQNLVGVSNQIAWWCIGITSIRFRKGLESQGKTHRLSYKNWTYPYGPYAVVIFVSVIILVQGWSAFAPWDVSSFFSNYVELLLFPACFVFWWLVRKGKDKFVKLEDMDFDTDRYILSQEEIDEIEYSKSLKGWTKFKYNFVDNFT</sequence>
<feature type="transmembrane region" description="Helical" evidence="9">
    <location>
        <begin position="439"/>
        <end position="460"/>
    </location>
</feature>
<dbReference type="EMBL" id="CAKXYY010000005">
    <property type="protein sequence ID" value="CAH2352054.1"/>
    <property type="molecule type" value="Genomic_DNA"/>
</dbReference>
<feature type="transmembrane region" description="Helical" evidence="9">
    <location>
        <begin position="50"/>
        <end position="66"/>
    </location>
</feature>
<dbReference type="OrthoDB" id="3900342at2759"/>
<feature type="transmembrane region" description="Helical" evidence="9">
    <location>
        <begin position="155"/>
        <end position="178"/>
    </location>
</feature>
<keyword evidence="5" id="KW-0029">Amino-acid transport</keyword>
<feature type="transmembrane region" description="Helical" evidence="9">
    <location>
        <begin position="323"/>
        <end position="348"/>
    </location>
</feature>
<comment type="similarity">
    <text evidence="2">Belongs to the amino acid-polyamine-organocation (APC) superfamily. YAT (TC 2.A.3.10) family.</text>
</comment>
<evidence type="ECO:0000256" key="4">
    <source>
        <dbReference type="ARBA" id="ARBA00022692"/>
    </source>
</evidence>
<organism evidence="11 12">
    <name type="scientific">[Candida] railenensis</name>
    <dbReference type="NCBI Taxonomy" id="45579"/>
    <lineage>
        <taxon>Eukaryota</taxon>
        <taxon>Fungi</taxon>
        <taxon>Dikarya</taxon>
        <taxon>Ascomycota</taxon>
        <taxon>Saccharomycotina</taxon>
        <taxon>Pichiomycetes</taxon>
        <taxon>Debaryomycetaceae</taxon>
        <taxon>Kurtzmaniella</taxon>
    </lineage>
</organism>
<evidence type="ECO:0000256" key="6">
    <source>
        <dbReference type="ARBA" id="ARBA00022989"/>
    </source>
</evidence>
<feature type="compositionally biased region" description="Polar residues" evidence="8">
    <location>
        <begin position="21"/>
        <end position="30"/>
    </location>
</feature>
<dbReference type="PANTHER" id="PTHR43341">
    <property type="entry name" value="AMINO ACID PERMEASE"/>
    <property type="match status" value="1"/>
</dbReference>
<feature type="domain" description="Amino acid permease/ SLC12A" evidence="10">
    <location>
        <begin position="50"/>
        <end position="493"/>
    </location>
</feature>
<keyword evidence="4 9" id="KW-0812">Transmembrane</keyword>
<feature type="transmembrane region" description="Helical" evidence="9">
    <location>
        <begin position="184"/>
        <end position="204"/>
    </location>
</feature>
<gene>
    <name evidence="11" type="ORF">CLIB1423_05S04588</name>
</gene>
<dbReference type="Pfam" id="PF00324">
    <property type="entry name" value="AA_permease"/>
    <property type="match status" value="1"/>
</dbReference>
<evidence type="ECO:0000256" key="2">
    <source>
        <dbReference type="ARBA" id="ARBA00006983"/>
    </source>
</evidence>
<dbReference type="PIRSF" id="PIRSF006060">
    <property type="entry name" value="AA_transporter"/>
    <property type="match status" value="1"/>
</dbReference>
<reference evidence="11" key="1">
    <citation type="submission" date="2022-03" db="EMBL/GenBank/DDBJ databases">
        <authorList>
            <person name="Legras J.-L."/>
            <person name="Devillers H."/>
            <person name="Grondin C."/>
        </authorList>
    </citation>
    <scope>NUCLEOTIDE SEQUENCE</scope>
    <source>
        <strain evidence="11">CLIB 1423</strain>
    </source>
</reference>
<proteinExistence type="inferred from homology"/>
<feature type="compositionally biased region" description="Basic and acidic residues" evidence="8">
    <location>
        <begin position="1"/>
        <end position="11"/>
    </location>
</feature>
<dbReference type="PANTHER" id="PTHR43341:SF3">
    <property type="entry name" value="AMINO-ACID PERMEASE PB1C11.02-RELATED"/>
    <property type="match status" value="1"/>
</dbReference>
<name>A0A9P0QNL4_9ASCO</name>
<keyword evidence="12" id="KW-1185">Reference proteome</keyword>
<keyword evidence="7 9" id="KW-0472">Membrane</keyword>
<feature type="transmembrane region" description="Helical" evidence="9">
    <location>
        <begin position="368"/>
        <end position="391"/>
    </location>
</feature>
<feature type="transmembrane region" description="Helical" evidence="9">
    <location>
        <begin position="78"/>
        <end position="97"/>
    </location>
</feature>
<feature type="transmembrane region" description="Helical" evidence="9">
    <location>
        <begin position="272"/>
        <end position="293"/>
    </location>
</feature>
<dbReference type="InterPro" id="IPR004840">
    <property type="entry name" value="Amino_acid_permease_CS"/>
</dbReference>
<evidence type="ECO:0000256" key="8">
    <source>
        <dbReference type="SAM" id="MobiDB-lite"/>
    </source>
</evidence>
<keyword evidence="3" id="KW-0813">Transport</keyword>
<comment type="subcellular location">
    <subcellularLocation>
        <location evidence="1">Membrane</location>
        <topology evidence="1">Multi-pass membrane protein</topology>
    </subcellularLocation>
</comment>
<dbReference type="InterPro" id="IPR050524">
    <property type="entry name" value="APC_YAT"/>
</dbReference>
<feature type="transmembrane region" description="Helical" evidence="9">
    <location>
        <begin position="472"/>
        <end position="491"/>
    </location>
</feature>
<accession>A0A9P0QNL4</accession>
<protein>
    <submittedName>
        <fullName evidence="11">Arginine permease Can1p</fullName>
    </submittedName>
</protein>
<dbReference type="FunFam" id="1.20.1740.10:FF:000001">
    <property type="entry name" value="Amino acid permease"/>
    <property type="match status" value="1"/>
</dbReference>
<dbReference type="Proteomes" id="UP000837801">
    <property type="component" value="Unassembled WGS sequence"/>
</dbReference>
<dbReference type="Gene3D" id="1.20.1740.10">
    <property type="entry name" value="Amino acid/polyamine transporter I"/>
    <property type="match status" value="1"/>
</dbReference>
<evidence type="ECO:0000256" key="9">
    <source>
        <dbReference type="SAM" id="Phobius"/>
    </source>
</evidence>
<dbReference type="PROSITE" id="PS00218">
    <property type="entry name" value="AMINO_ACID_PERMEASE_1"/>
    <property type="match status" value="1"/>
</dbReference>
<evidence type="ECO:0000256" key="5">
    <source>
        <dbReference type="ARBA" id="ARBA00022970"/>
    </source>
</evidence>
<dbReference type="GO" id="GO:0015171">
    <property type="term" value="F:amino acid transmembrane transporter activity"/>
    <property type="evidence" value="ECO:0007669"/>
    <property type="project" value="UniProtKB-ARBA"/>
</dbReference>
<dbReference type="AlphaFoldDB" id="A0A9P0QNL4"/>
<evidence type="ECO:0000256" key="7">
    <source>
        <dbReference type="ARBA" id="ARBA00023136"/>
    </source>
</evidence>
<evidence type="ECO:0000259" key="10">
    <source>
        <dbReference type="Pfam" id="PF00324"/>
    </source>
</evidence>
<dbReference type="GO" id="GO:0016020">
    <property type="term" value="C:membrane"/>
    <property type="evidence" value="ECO:0007669"/>
    <property type="project" value="UniProtKB-SubCell"/>
</dbReference>
<evidence type="ECO:0000313" key="11">
    <source>
        <dbReference type="EMBL" id="CAH2352054.1"/>
    </source>
</evidence>
<feature type="transmembrane region" description="Helical" evidence="9">
    <location>
        <begin position="397"/>
        <end position="418"/>
    </location>
</feature>
<keyword evidence="6 9" id="KW-1133">Transmembrane helix</keyword>
<feature type="region of interest" description="Disordered" evidence="8">
    <location>
        <begin position="1"/>
        <end position="33"/>
    </location>
</feature>
<comment type="caution">
    <text evidence="11">The sequence shown here is derived from an EMBL/GenBank/DDBJ whole genome shotgun (WGS) entry which is preliminary data.</text>
</comment>